<dbReference type="Gene3D" id="1.10.287.90">
    <property type="match status" value="1"/>
</dbReference>
<keyword evidence="6 12" id="KW-0812">Transmembrane</keyword>
<evidence type="ECO:0000259" key="14">
    <source>
        <dbReference type="PROSITE" id="PS50999"/>
    </source>
</evidence>
<proteinExistence type="inferred from homology"/>
<sequence length="459" mass="52198">MGSKLIFLIVVVLGVVAIAQLVRLYELSSKLRKRGEHEISNRDNRLNAKLMLAFMFVFFGSMIYLMVNYGWTGRGVAATEHGERLDWLMSLNMIIVLVVFFSTNFLLFLFAFKYVKKPGVRALYFPHSTKLELIWTIVPAMALLVIIVLGLIEWDNATSKAKEDAIVVELYSKQFDWTARYSGKDNTLGKFDYKVTSDKNLLGIVNSETLDYAIDKLKNDTLLGIDAMERNLNNKNKIYSVEEREKMMTTLHRNEEIYRLLVQLKNRHDKSLDAQSWDDIIVAGPAEKLYLCVDQEYEFNFRSKDVIHSAFFPNFRAQMNTVPGQTTRFKFTPNKTTAEMRKIKNDPKFDYSLLCNKICGGSHYKMYMLIEVLERDEYNAVMKAIDLGSDNATRPKDDQLTEKELTILKKKFGDALPAAHRFETLFKGAPAPAVAPVVEGAEGMVAPADTAQVAAVPGK</sequence>
<feature type="transmembrane region" description="Helical" evidence="12">
    <location>
        <begin position="6"/>
        <end position="25"/>
    </location>
</feature>
<dbReference type="InterPro" id="IPR011759">
    <property type="entry name" value="Cyt_c_oxidase_su2_TM_dom"/>
</dbReference>
<dbReference type="Proteomes" id="UP000652681">
    <property type="component" value="Unassembled WGS sequence"/>
</dbReference>
<keyword evidence="9 12" id="KW-1133">Transmembrane helix</keyword>
<feature type="domain" description="Cytochrome oxidase subunit II transmembrane region profile" evidence="14">
    <location>
        <begin position="66"/>
        <end position="161"/>
    </location>
</feature>
<dbReference type="EMBL" id="JACVEL010000001">
    <property type="protein sequence ID" value="MBC9811314.1"/>
    <property type="molecule type" value="Genomic_DNA"/>
</dbReference>
<comment type="similarity">
    <text evidence="2">Belongs to the cytochrome c oxidase subunit 2 family.</text>
</comment>
<dbReference type="GO" id="GO:0005507">
    <property type="term" value="F:copper ion binding"/>
    <property type="evidence" value="ECO:0007669"/>
    <property type="project" value="InterPro"/>
</dbReference>
<name>A0A8J6P4C1_9FLAO</name>
<evidence type="ECO:0000256" key="3">
    <source>
        <dbReference type="ARBA" id="ARBA00012949"/>
    </source>
</evidence>
<keyword evidence="8" id="KW-0249">Electron transport</keyword>
<feature type="transmembrane region" description="Helical" evidence="12">
    <location>
        <begin position="87"/>
        <end position="112"/>
    </location>
</feature>
<evidence type="ECO:0000256" key="10">
    <source>
        <dbReference type="ARBA" id="ARBA00023136"/>
    </source>
</evidence>
<dbReference type="RefSeq" id="WP_216713391.1">
    <property type="nucleotide sequence ID" value="NZ_JACVEL010000001.1"/>
</dbReference>
<evidence type="ECO:0000256" key="2">
    <source>
        <dbReference type="ARBA" id="ARBA00007866"/>
    </source>
</evidence>
<evidence type="ECO:0000256" key="9">
    <source>
        <dbReference type="ARBA" id="ARBA00022989"/>
    </source>
</evidence>
<evidence type="ECO:0000313" key="16">
    <source>
        <dbReference type="Proteomes" id="UP000652681"/>
    </source>
</evidence>
<dbReference type="InterPro" id="IPR036257">
    <property type="entry name" value="Cyt_c_oxidase_su2_TM_sf"/>
</dbReference>
<dbReference type="PANTHER" id="PTHR22888">
    <property type="entry name" value="CYTOCHROME C OXIDASE, SUBUNIT II"/>
    <property type="match status" value="1"/>
</dbReference>
<comment type="subcellular location">
    <subcellularLocation>
        <location evidence="1">Membrane</location>
        <topology evidence="1">Multi-pass membrane protein</topology>
    </subcellularLocation>
</comment>
<evidence type="ECO:0000256" key="1">
    <source>
        <dbReference type="ARBA" id="ARBA00004141"/>
    </source>
</evidence>
<feature type="transmembrane region" description="Helical" evidence="12">
    <location>
        <begin position="46"/>
        <end position="67"/>
    </location>
</feature>
<keyword evidence="4" id="KW-0813">Transport</keyword>
<accession>A0A8J6P4C1</accession>
<dbReference type="Pfam" id="PF02790">
    <property type="entry name" value="COX2_TM"/>
    <property type="match status" value="1"/>
</dbReference>
<gene>
    <name evidence="15" type="ORF">H9Y05_02385</name>
</gene>
<evidence type="ECO:0000256" key="8">
    <source>
        <dbReference type="ARBA" id="ARBA00022982"/>
    </source>
</evidence>
<keyword evidence="7" id="KW-1278">Translocase</keyword>
<dbReference type="GO" id="GO:0004129">
    <property type="term" value="F:cytochrome-c oxidase activity"/>
    <property type="evidence" value="ECO:0007669"/>
    <property type="project" value="UniProtKB-EC"/>
</dbReference>
<dbReference type="GO" id="GO:0042773">
    <property type="term" value="P:ATP synthesis coupled electron transport"/>
    <property type="evidence" value="ECO:0007669"/>
    <property type="project" value="TreeGrafter"/>
</dbReference>
<keyword evidence="5" id="KW-0679">Respiratory chain</keyword>
<dbReference type="InterPro" id="IPR045187">
    <property type="entry name" value="CcO_II"/>
</dbReference>
<keyword evidence="10 12" id="KW-0472">Membrane</keyword>
<dbReference type="AlphaFoldDB" id="A0A8J6P4C1"/>
<protein>
    <recommendedName>
        <fullName evidence="3">cytochrome-c oxidase</fullName>
        <ecNumber evidence="3">7.1.1.9</ecNumber>
    </recommendedName>
    <alternativeName>
        <fullName evidence="11">Cytochrome c oxidase polypeptide II</fullName>
    </alternativeName>
</protein>
<dbReference type="EC" id="7.1.1.9" evidence="3"/>
<evidence type="ECO:0000256" key="7">
    <source>
        <dbReference type="ARBA" id="ARBA00022967"/>
    </source>
</evidence>
<evidence type="ECO:0000259" key="13">
    <source>
        <dbReference type="PROSITE" id="PS50857"/>
    </source>
</evidence>
<feature type="domain" description="Cytochrome oxidase subunit II copper A binding" evidence="13">
    <location>
        <begin position="163"/>
        <end position="384"/>
    </location>
</feature>
<dbReference type="SUPFAM" id="SSF81464">
    <property type="entry name" value="Cytochrome c oxidase subunit II-like, transmembrane region"/>
    <property type="match status" value="1"/>
</dbReference>
<keyword evidence="16" id="KW-1185">Reference proteome</keyword>
<comment type="caution">
    <text evidence="15">The sequence shown here is derived from an EMBL/GenBank/DDBJ whole genome shotgun (WGS) entry which is preliminary data.</text>
</comment>
<evidence type="ECO:0000256" key="5">
    <source>
        <dbReference type="ARBA" id="ARBA00022660"/>
    </source>
</evidence>
<dbReference type="InterPro" id="IPR008972">
    <property type="entry name" value="Cupredoxin"/>
</dbReference>
<evidence type="ECO:0000256" key="11">
    <source>
        <dbReference type="ARBA" id="ARBA00031389"/>
    </source>
</evidence>
<dbReference type="InterPro" id="IPR002429">
    <property type="entry name" value="CcO_II-like_C"/>
</dbReference>
<evidence type="ECO:0000256" key="12">
    <source>
        <dbReference type="SAM" id="Phobius"/>
    </source>
</evidence>
<feature type="transmembrane region" description="Helical" evidence="12">
    <location>
        <begin position="133"/>
        <end position="152"/>
    </location>
</feature>
<organism evidence="15 16">
    <name type="scientific">Taishania pollutisoli</name>
    <dbReference type="NCBI Taxonomy" id="2766479"/>
    <lineage>
        <taxon>Bacteria</taxon>
        <taxon>Pseudomonadati</taxon>
        <taxon>Bacteroidota</taxon>
        <taxon>Flavobacteriia</taxon>
        <taxon>Flavobacteriales</taxon>
        <taxon>Crocinitomicaceae</taxon>
        <taxon>Taishania</taxon>
    </lineage>
</organism>
<dbReference type="Gene3D" id="2.60.40.420">
    <property type="entry name" value="Cupredoxins - blue copper proteins"/>
    <property type="match status" value="1"/>
</dbReference>
<reference evidence="15" key="1">
    <citation type="submission" date="2020-09" db="EMBL/GenBank/DDBJ databases">
        <title>Taishania pollutisoli gen. nov., sp. nov., Isolated from Tetrabromobisphenol A-Contaminated Soil.</title>
        <authorList>
            <person name="Chen Q."/>
        </authorList>
    </citation>
    <scope>NUCLEOTIDE SEQUENCE</scope>
    <source>
        <strain evidence="15">CZZ-1</strain>
    </source>
</reference>
<evidence type="ECO:0000256" key="6">
    <source>
        <dbReference type="ARBA" id="ARBA00022692"/>
    </source>
</evidence>
<dbReference type="GO" id="GO:0016020">
    <property type="term" value="C:membrane"/>
    <property type="evidence" value="ECO:0007669"/>
    <property type="project" value="UniProtKB-SubCell"/>
</dbReference>
<dbReference type="SUPFAM" id="SSF49503">
    <property type="entry name" value="Cupredoxins"/>
    <property type="match status" value="1"/>
</dbReference>
<evidence type="ECO:0000313" key="15">
    <source>
        <dbReference type="EMBL" id="MBC9811314.1"/>
    </source>
</evidence>
<evidence type="ECO:0000256" key="4">
    <source>
        <dbReference type="ARBA" id="ARBA00022448"/>
    </source>
</evidence>
<dbReference type="PROSITE" id="PS50857">
    <property type="entry name" value="COX2_CUA"/>
    <property type="match status" value="1"/>
</dbReference>
<dbReference type="PROSITE" id="PS50999">
    <property type="entry name" value="COX2_TM"/>
    <property type="match status" value="1"/>
</dbReference>
<dbReference type="PANTHER" id="PTHR22888:SF9">
    <property type="entry name" value="CYTOCHROME C OXIDASE SUBUNIT 2"/>
    <property type="match status" value="1"/>
</dbReference>